<dbReference type="SUPFAM" id="SSF49879">
    <property type="entry name" value="SMAD/FHA domain"/>
    <property type="match status" value="1"/>
</dbReference>
<dbReference type="InterPro" id="IPR000253">
    <property type="entry name" value="FHA_dom"/>
</dbReference>
<dbReference type="GO" id="GO:0044545">
    <property type="term" value="C:NSL complex"/>
    <property type="evidence" value="ECO:0007669"/>
    <property type="project" value="TreeGrafter"/>
</dbReference>
<dbReference type="GeneID" id="100906876"/>
<dbReference type="GO" id="GO:0031011">
    <property type="term" value="C:Ino80 complex"/>
    <property type="evidence" value="ECO:0007669"/>
    <property type="project" value="InterPro"/>
</dbReference>
<dbReference type="InterPro" id="IPR008984">
    <property type="entry name" value="SMAD_FHA_dom_sf"/>
</dbReference>
<dbReference type="Pfam" id="PF13325">
    <property type="entry name" value="MCRS_N"/>
    <property type="match status" value="1"/>
</dbReference>
<dbReference type="Proteomes" id="UP000694867">
    <property type="component" value="Unplaced"/>
</dbReference>
<feature type="region of interest" description="Disordered" evidence="1">
    <location>
        <begin position="1"/>
        <end position="130"/>
    </location>
</feature>
<feature type="domain" description="FHA" evidence="2">
    <location>
        <begin position="399"/>
        <end position="455"/>
    </location>
</feature>
<proteinExistence type="predicted"/>
<keyword evidence="3" id="KW-1185">Reference proteome</keyword>
<feature type="compositionally biased region" description="Basic and acidic residues" evidence="1">
    <location>
        <begin position="90"/>
        <end position="101"/>
    </location>
</feature>
<dbReference type="GO" id="GO:0045944">
    <property type="term" value="P:positive regulation of transcription by RNA polymerase II"/>
    <property type="evidence" value="ECO:0007669"/>
    <property type="project" value="TreeGrafter"/>
</dbReference>
<evidence type="ECO:0000313" key="4">
    <source>
        <dbReference type="RefSeq" id="XP_003741160.1"/>
    </source>
</evidence>
<evidence type="ECO:0000256" key="1">
    <source>
        <dbReference type="SAM" id="MobiDB-lite"/>
    </source>
</evidence>
<name>A0AAJ6QR80_9ACAR</name>
<protein>
    <submittedName>
        <fullName evidence="4">Microspherule protein 1</fullName>
    </submittedName>
</protein>
<dbReference type="CDD" id="cd22687">
    <property type="entry name" value="FHA_MCRS1"/>
    <property type="match status" value="1"/>
</dbReference>
<evidence type="ECO:0000259" key="2">
    <source>
        <dbReference type="PROSITE" id="PS50006"/>
    </source>
</evidence>
<dbReference type="KEGG" id="goe:100906876"/>
<dbReference type="PANTHER" id="PTHR13233">
    <property type="entry name" value="MICROSPHERULE PROTEIN 1"/>
    <property type="match status" value="1"/>
</dbReference>
<dbReference type="InterPro" id="IPR037912">
    <property type="entry name" value="MCRS1"/>
</dbReference>
<sequence length="494" mass="55940">MSEREEDADADSVEATRSGRHIKRRRFDDEIVESSLGGVSKLGAHGTLQSTPTTPTPVAAIVKMPRPSKESRKNSPPRSLLEVPVATPVKETKVKDLKGKESQSQAARPSKPAQKSSKKRKSEIQLDEILGSTSKPASPFTISSPPFTCLSAPLDDSEDEIDSWKPSDDQLLMQAVIQLKDLELVHKGTKFSYPFSLEQVTSRWKALLYPPGGSSDNSFEGIAELHPSTVEYLERKCPFSEEEEAILSNISSYDDPKMFQSILDAHKEVFHPRRSAKSLLKHWQLMKQYYLLADQHIPASSEKHIYLNFSDVEDEYNDAEMESRCKRRRDFALDNELRQLQRSARKEMKRLESELPLWHAMSADAKDDCRKKVVPDVDNQTLAVLRGRSVRYLMRSKEISLGRSSREIKVDVDFSLEGYAYKISRRQAIIKLRNNGEFVFANEGKRPVYVDGNPVLTGNKLRLNHNSVVELAGLRFVFLVNQKLINSGMANHIQ</sequence>
<gene>
    <name evidence="4" type="primary">LOC100906876</name>
</gene>
<feature type="compositionally biased region" description="Acidic residues" evidence="1">
    <location>
        <begin position="1"/>
        <end position="12"/>
    </location>
</feature>
<dbReference type="AlphaFoldDB" id="A0AAJ6QR80"/>
<dbReference type="SMART" id="SM00240">
    <property type="entry name" value="FHA"/>
    <property type="match status" value="1"/>
</dbReference>
<accession>A0AAJ6QR80</accession>
<dbReference type="PROSITE" id="PS50006">
    <property type="entry name" value="FHA_DOMAIN"/>
    <property type="match status" value="1"/>
</dbReference>
<dbReference type="Gene3D" id="2.60.200.20">
    <property type="match status" value="1"/>
</dbReference>
<organism evidence="3 4">
    <name type="scientific">Galendromus occidentalis</name>
    <name type="common">western predatory mite</name>
    <dbReference type="NCBI Taxonomy" id="34638"/>
    <lineage>
        <taxon>Eukaryota</taxon>
        <taxon>Metazoa</taxon>
        <taxon>Ecdysozoa</taxon>
        <taxon>Arthropoda</taxon>
        <taxon>Chelicerata</taxon>
        <taxon>Arachnida</taxon>
        <taxon>Acari</taxon>
        <taxon>Parasitiformes</taxon>
        <taxon>Mesostigmata</taxon>
        <taxon>Gamasina</taxon>
        <taxon>Phytoseioidea</taxon>
        <taxon>Phytoseiidae</taxon>
        <taxon>Typhlodrominae</taxon>
        <taxon>Galendromus</taxon>
    </lineage>
</organism>
<dbReference type="PANTHER" id="PTHR13233:SF0">
    <property type="entry name" value="MICROSPHERULE PROTEIN 1"/>
    <property type="match status" value="1"/>
</dbReference>
<evidence type="ECO:0000313" key="3">
    <source>
        <dbReference type="Proteomes" id="UP000694867"/>
    </source>
</evidence>
<dbReference type="RefSeq" id="XP_003741160.1">
    <property type="nucleotide sequence ID" value="XM_003741112.2"/>
</dbReference>
<dbReference type="GO" id="GO:0002151">
    <property type="term" value="F:G-quadruplex RNA binding"/>
    <property type="evidence" value="ECO:0007669"/>
    <property type="project" value="InterPro"/>
</dbReference>
<dbReference type="InterPro" id="IPR025999">
    <property type="entry name" value="MCRS_N"/>
</dbReference>
<reference evidence="4" key="1">
    <citation type="submission" date="2025-08" db="UniProtKB">
        <authorList>
            <consortium name="RefSeq"/>
        </authorList>
    </citation>
    <scope>IDENTIFICATION</scope>
</reference>
<dbReference type="GO" id="GO:0071339">
    <property type="term" value="C:MLL1 complex"/>
    <property type="evidence" value="ECO:0007669"/>
    <property type="project" value="InterPro"/>
</dbReference>
<dbReference type="Pfam" id="PF00498">
    <property type="entry name" value="FHA"/>
    <property type="match status" value="1"/>
</dbReference>
<dbReference type="CTD" id="38478"/>